<dbReference type="GO" id="GO:0004714">
    <property type="term" value="F:transmembrane receptor protein tyrosine kinase activity"/>
    <property type="evidence" value="ECO:0007669"/>
    <property type="project" value="TreeGrafter"/>
</dbReference>
<evidence type="ECO:0000256" key="6">
    <source>
        <dbReference type="ARBA" id="ARBA00023136"/>
    </source>
</evidence>
<evidence type="ECO:0000256" key="12">
    <source>
        <dbReference type="PIRSR" id="PIRSR000615-2"/>
    </source>
</evidence>
<dbReference type="AlphaFoldDB" id="A0A9D4MCE2"/>
<dbReference type="Gene3D" id="1.10.510.10">
    <property type="entry name" value="Transferase(Phosphotransferase) domain 1"/>
    <property type="match status" value="1"/>
</dbReference>
<dbReference type="InterPro" id="IPR000719">
    <property type="entry name" value="Prot_kinase_dom"/>
</dbReference>
<feature type="transmembrane region" description="Helical" evidence="15">
    <location>
        <begin position="404"/>
        <end position="427"/>
    </location>
</feature>
<dbReference type="CDD" id="cd00096">
    <property type="entry name" value="Ig"/>
    <property type="match status" value="1"/>
</dbReference>
<reference evidence="18" key="1">
    <citation type="journal article" date="2019" name="bioRxiv">
        <title>The Genome of the Zebra Mussel, Dreissena polymorpha: A Resource for Invasive Species Research.</title>
        <authorList>
            <person name="McCartney M.A."/>
            <person name="Auch B."/>
            <person name="Kono T."/>
            <person name="Mallez S."/>
            <person name="Zhang Y."/>
            <person name="Obille A."/>
            <person name="Becker A."/>
            <person name="Abrahante J.E."/>
            <person name="Garbe J."/>
            <person name="Badalamenti J.P."/>
            <person name="Herman A."/>
            <person name="Mangelson H."/>
            <person name="Liachko I."/>
            <person name="Sullivan S."/>
            <person name="Sone E.D."/>
            <person name="Koren S."/>
            <person name="Silverstein K.A.T."/>
            <person name="Beckman K.B."/>
            <person name="Gohl D.M."/>
        </authorList>
    </citation>
    <scope>NUCLEOTIDE SEQUENCE</scope>
    <source>
        <strain evidence="18">Duluth1</strain>
        <tissue evidence="18">Whole animal</tissue>
    </source>
</reference>
<dbReference type="Pfam" id="PF07714">
    <property type="entry name" value="PK_Tyr_Ser-Thr"/>
    <property type="match status" value="1"/>
</dbReference>
<keyword evidence="6 15" id="KW-0472">Membrane</keyword>
<keyword evidence="12" id="KW-0547">Nucleotide-binding</keyword>
<dbReference type="PRINTS" id="PR01838">
    <property type="entry name" value="NCAMFAMILY"/>
</dbReference>
<dbReference type="GO" id="GO:0005886">
    <property type="term" value="C:plasma membrane"/>
    <property type="evidence" value="ECO:0007669"/>
    <property type="project" value="UniProtKB-ARBA"/>
</dbReference>
<evidence type="ECO:0000313" key="18">
    <source>
        <dbReference type="EMBL" id="KAH3873129.1"/>
    </source>
</evidence>
<feature type="active site" description="Proton acceptor" evidence="11">
    <location>
        <position position="669"/>
    </location>
</feature>
<feature type="domain" description="Ig-like" evidence="17">
    <location>
        <begin position="293"/>
        <end position="379"/>
    </location>
</feature>
<sequence length="838" mass="94742">MDDFNVNSFEPRLIPSFPMVIPVHQEFTVKVFLPDGKPAPSYRWLNKNDMPLSDQGQIRMIGTNLFFEDPQQIDSGNYTFIVNNTAGEKRQSFWIIISVPPVIRRGPQSQEMSEGSDVEFTCQVSGTAYPVTTVMWQMNNENIRLGSSRHYINQESGLLRISMVTESDQGMYSCIAMTTGQAPVQSPPAELKVKRKLKFNPIPRDGFLELDSDAEVHCRAEAEINPKVHWMRGTVQNADLTFADHVIDSGGTLYFRGVRRSDEGPYTCVAVVSRGATQDVINKTINIYVVERPRFQHLPANKTAYEGHSMMLHCVASGDPRPSITWEKNQIRDNWDRNRFTIYPNGTLKISKVYMEDQGMYQCVANNTAGAIYASAYLDVASGSEYTEVSESEGSENFDMMRTVIIAVCSAGAYLALVIGLTAYCSYRLLMQRRNRKAVLKDEKQNGNLPQEQHELLMKEADRDSGATQGCRSDSDNRSHVSALSSHPSHSSHSASHTASHSASATHSHNLSQQSQRSAGKNSLDRLYFPRHELQTIGILGKGQYGDIFLAKARGIRPGEVDTQVSVKSLLSKEDHHYYEFQREMEMYSRLDHNNVIKLLGVCRDIEPQFYIAEYCDWGDLKQFLLASRVDNSGRRRIPPLLILQKIGMCNQVALGMEHLSNNRFVHRDLAARNVLLTSRLELKISHMAIIRDMYASEYVIMNNQAMLPLRWLAPEAAIDSEFSTKSDVWAYGVFMWEVLHLADMPHKNRTDEDLMKGLRNGDARLDFSEHCPNEMVDLVRRCTTDNPKDRPSFSDVCNKVAELVHLYSQPQFQNPITEPVGSYPALSSYSSSSSYQQ</sequence>
<feature type="domain" description="Ig-like" evidence="17">
    <location>
        <begin position="188"/>
        <end position="286"/>
    </location>
</feature>
<evidence type="ECO:0000259" key="16">
    <source>
        <dbReference type="PROSITE" id="PS50011"/>
    </source>
</evidence>
<feature type="compositionally biased region" description="Polar residues" evidence="14">
    <location>
        <begin position="510"/>
        <end position="521"/>
    </location>
</feature>
<feature type="binding site" evidence="12">
    <location>
        <position position="568"/>
    </location>
    <ligand>
        <name>ATP</name>
        <dbReference type="ChEBI" id="CHEBI:30616"/>
    </ligand>
</feature>
<keyword evidence="10" id="KW-0393">Immunoglobulin domain</keyword>
<keyword evidence="3" id="KW-0732">Signal</keyword>
<dbReference type="PROSITE" id="PS50011">
    <property type="entry name" value="PROTEIN_KINASE_DOM"/>
    <property type="match status" value="1"/>
</dbReference>
<dbReference type="Proteomes" id="UP000828390">
    <property type="component" value="Unassembled WGS sequence"/>
</dbReference>
<evidence type="ECO:0000256" key="1">
    <source>
        <dbReference type="ARBA" id="ARBA00004167"/>
    </source>
</evidence>
<evidence type="ECO:0000256" key="7">
    <source>
        <dbReference type="ARBA" id="ARBA00023157"/>
    </source>
</evidence>
<organism evidence="18 19">
    <name type="scientific">Dreissena polymorpha</name>
    <name type="common">Zebra mussel</name>
    <name type="synonym">Mytilus polymorpha</name>
    <dbReference type="NCBI Taxonomy" id="45954"/>
    <lineage>
        <taxon>Eukaryota</taxon>
        <taxon>Metazoa</taxon>
        <taxon>Spiralia</taxon>
        <taxon>Lophotrochozoa</taxon>
        <taxon>Mollusca</taxon>
        <taxon>Bivalvia</taxon>
        <taxon>Autobranchia</taxon>
        <taxon>Heteroconchia</taxon>
        <taxon>Euheterodonta</taxon>
        <taxon>Imparidentia</taxon>
        <taxon>Neoheterodontei</taxon>
        <taxon>Myida</taxon>
        <taxon>Dreissenoidea</taxon>
        <taxon>Dreissenidae</taxon>
        <taxon>Dreissena</taxon>
    </lineage>
</organism>
<accession>A0A9D4MCE2</accession>
<dbReference type="InterPro" id="IPR009138">
    <property type="entry name" value="Neural_cell_adh"/>
</dbReference>
<proteinExistence type="predicted"/>
<evidence type="ECO:0000256" key="2">
    <source>
        <dbReference type="ARBA" id="ARBA00022692"/>
    </source>
</evidence>
<feature type="compositionally biased region" description="Low complexity" evidence="14">
    <location>
        <begin position="480"/>
        <end position="509"/>
    </location>
</feature>
<feature type="binding site" evidence="12">
    <location>
        <position position="673"/>
    </location>
    <ligand>
        <name>ATP</name>
        <dbReference type="ChEBI" id="CHEBI:30616"/>
    </ligand>
</feature>
<keyword evidence="7" id="KW-1015">Disulfide bond</keyword>
<evidence type="ECO:0000256" key="10">
    <source>
        <dbReference type="ARBA" id="ARBA00023319"/>
    </source>
</evidence>
<evidence type="ECO:0000256" key="14">
    <source>
        <dbReference type="SAM" id="MobiDB-lite"/>
    </source>
</evidence>
<comment type="subcellular location">
    <subcellularLocation>
        <location evidence="1">Membrane</location>
        <topology evidence="1">Single-pass membrane protein</topology>
    </subcellularLocation>
</comment>
<dbReference type="Pfam" id="PF13927">
    <property type="entry name" value="Ig_3"/>
    <property type="match status" value="3"/>
</dbReference>
<dbReference type="SMART" id="SM00408">
    <property type="entry name" value="IGc2"/>
    <property type="match status" value="4"/>
</dbReference>
<feature type="domain" description="Ig-like" evidence="17">
    <location>
        <begin position="101"/>
        <end position="185"/>
    </location>
</feature>
<dbReference type="GO" id="GO:0007155">
    <property type="term" value="P:cell adhesion"/>
    <property type="evidence" value="ECO:0007669"/>
    <property type="project" value="InterPro"/>
</dbReference>
<keyword evidence="8" id="KW-0675">Receptor</keyword>
<dbReference type="SUPFAM" id="SSF56112">
    <property type="entry name" value="Protein kinase-like (PK-like)"/>
    <property type="match status" value="1"/>
</dbReference>
<keyword evidence="12" id="KW-0067">ATP-binding</keyword>
<dbReference type="InterPro" id="IPR001245">
    <property type="entry name" value="Ser-Thr/Tyr_kinase_cat_dom"/>
</dbReference>
<evidence type="ECO:0000256" key="13">
    <source>
        <dbReference type="PIRSR" id="PIRSR000615-3"/>
    </source>
</evidence>
<keyword evidence="5 15" id="KW-1133">Transmembrane helix</keyword>
<dbReference type="PROSITE" id="PS50835">
    <property type="entry name" value="IG_LIKE"/>
    <property type="match status" value="3"/>
</dbReference>
<dbReference type="EMBL" id="JAIWYP010000002">
    <property type="protein sequence ID" value="KAH3873129.1"/>
    <property type="molecule type" value="Genomic_DNA"/>
</dbReference>
<evidence type="ECO:0000256" key="15">
    <source>
        <dbReference type="SAM" id="Phobius"/>
    </source>
</evidence>
<gene>
    <name evidence="18" type="ORF">DPMN_036355</name>
</gene>
<keyword evidence="4" id="KW-0677">Repeat</keyword>
<name>A0A9D4MCE2_DREPO</name>
<feature type="region of interest" description="Disordered" evidence="14">
    <location>
        <begin position="462"/>
        <end position="521"/>
    </location>
</feature>
<dbReference type="Gene3D" id="3.30.200.20">
    <property type="entry name" value="Phosphorylase Kinase, domain 1"/>
    <property type="match status" value="1"/>
</dbReference>
<feature type="domain" description="Protein kinase" evidence="16">
    <location>
        <begin position="534"/>
        <end position="809"/>
    </location>
</feature>
<evidence type="ECO:0000256" key="5">
    <source>
        <dbReference type="ARBA" id="ARBA00022989"/>
    </source>
</evidence>
<dbReference type="InterPro" id="IPR011009">
    <property type="entry name" value="Kinase-like_dom_sf"/>
</dbReference>
<dbReference type="PRINTS" id="PR00109">
    <property type="entry name" value="TYRKINASE"/>
</dbReference>
<keyword evidence="13" id="KW-0479">Metal-binding</keyword>
<feature type="binding site" evidence="12">
    <location>
        <begin position="614"/>
        <end position="620"/>
    </location>
    <ligand>
        <name>ATP</name>
        <dbReference type="ChEBI" id="CHEBI:30616"/>
    </ligand>
</feature>
<evidence type="ECO:0000256" key="8">
    <source>
        <dbReference type="ARBA" id="ARBA00023170"/>
    </source>
</evidence>
<dbReference type="InterPro" id="IPR008266">
    <property type="entry name" value="Tyr_kinase_AS"/>
</dbReference>
<dbReference type="InterPro" id="IPR036179">
    <property type="entry name" value="Ig-like_dom_sf"/>
</dbReference>
<dbReference type="GO" id="GO:0046872">
    <property type="term" value="F:metal ion binding"/>
    <property type="evidence" value="ECO:0007669"/>
    <property type="project" value="UniProtKB-KW"/>
</dbReference>
<dbReference type="SMART" id="SM00409">
    <property type="entry name" value="IG"/>
    <property type="match status" value="4"/>
</dbReference>
<protein>
    <recommendedName>
        <fullName evidence="20">Receptor protein-tyrosine kinase</fullName>
    </recommendedName>
</protein>
<comment type="caution">
    <text evidence="18">The sequence shown here is derived from an EMBL/GenBank/DDBJ whole genome shotgun (WGS) entry which is preliminary data.</text>
</comment>
<dbReference type="PANTHER" id="PTHR24416">
    <property type="entry name" value="TYROSINE-PROTEIN KINASE RECEPTOR"/>
    <property type="match status" value="1"/>
</dbReference>
<dbReference type="FunFam" id="2.60.40.10:FF:000004">
    <property type="entry name" value="DCC isoform 1"/>
    <property type="match status" value="1"/>
</dbReference>
<dbReference type="InterPro" id="IPR003599">
    <property type="entry name" value="Ig_sub"/>
</dbReference>
<dbReference type="InterPro" id="IPR003598">
    <property type="entry name" value="Ig_sub2"/>
</dbReference>
<dbReference type="InterPro" id="IPR020635">
    <property type="entry name" value="Tyr_kinase_cat_dom"/>
</dbReference>
<evidence type="ECO:0000256" key="3">
    <source>
        <dbReference type="ARBA" id="ARBA00022729"/>
    </source>
</evidence>
<dbReference type="GO" id="GO:0005524">
    <property type="term" value="F:ATP binding"/>
    <property type="evidence" value="ECO:0007669"/>
    <property type="project" value="UniProtKB-KW"/>
</dbReference>
<dbReference type="PIRSF" id="PIRSF000615">
    <property type="entry name" value="TyrPK_CSF1-R"/>
    <property type="match status" value="1"/>
</dbReference>
<evidence type="ECO:0000259" key="17">
    <source>
        <dbReference type="PROSITE" id="PS50835"/>
    </source>
</evidence>
<dbReference type="SUPFAM" id="SSF48726">
    <property type="entry name" value="Immunoglobulin"/>
    <property type="match status" value="4"/>
</dbReference>
<dbReference type="Gene3D" id="2.60.40.10">
    <property type="entry name" value="Immunoglobulins"/>
    <property type="match status" value="4"/>
</dbReference>
<evidence type="ECO:0000256" key="9">
    <source>
        <dbReference type="ARBA" id="ARBA00023180"/>
    </source>
</evidence>
<evidence type="ECO:0008006" key="20">
    <source>
        <dbReference type="Google" id="ProtNLM"/>
    </source>
</evidence>
<dbReference type="InterPro" id="IPR013783">
    <property type="entry name" value="Ig-like_fold"/>
</dbReference>
<keyword evidence="9" id="KW-0325">Glycoprotein</keyword>
<dbReference type="SMART" id="SM00219">
    <property type="entry name" value="TyrKc"/>
    <property type="match status" value="1"/>
</dbReference>
<evidence type="ECO:0000313" key="19">
    <source>
        <dbReference type="Proteomes" id="UP000828390"/>
    </source>
</evidence>
<keyword evidence="2 15" id="KW-0812">Transmembrane</keyword>
<reference evidence="18" key="2">
    <citation type="submission" date="2020-11" db="EMBL/GenBank/DDBJ databases">
        <authorList>
            <person name="McCartney M.A."/>
            <person name="Auch B."/>
            <person name="Kono T."/>
            <person name="Mallez S."/>
            <person name="Becker A."/>
            <person name="Gohl D.M."/>
            <person name="Silverstein K.A.T."/>
            <person name="Koren S."/>
            <person name="Bechman K.B."/>
            <person name="Herman A."/>
            <person name="Abrahante J.E."/>
            <person name="Garbe J."/>
        </authorList>
    </citation>
    <scope>NUCLEOTIDE SEQUENCE</scope>
    <source>
        <strain evidence="18">Duluth1</strain>
        <tissue evidence="18">Whole animal</tissue>
    </source>
</reference>
<feature type="binding site" evidence="13">
    <location>
        <position position="674"/>
    </location>
    <ligand>
        <name>Mg(2+)</name>
        <dbReference type="ChEBI" id="CHEBI:18420"/>
    </ligand>
</feature>
<dbReference type="FunFam" id="2.60.40.10:FF:000032">
    <property type="entry name" value="palladin isoform X1"/>
    <property type="match status" value="1"/>
</dbReference>
<keyword evidence="19" id="KW-1185">Reference proteome</keyword>
<dbReference type="PANTHER" id="PTHR24416:SF573">
    <property type="entry name" value="INACTIVE TYROSINE-PROTEIN KINASE 7"/>
    <property type="match status" value="1"/>
</dbReference>
<evidence type="ECO:0000256" key="11">
    <source>
        <dbReference type="PIRSR" id="PIRSR000615-1"/>
    </source>
</evidence>
<evidence type="ECO:0000256" key="4">
    <source>
        <dbReference type="ARBA" id="ARBA00022737"/>
    </source>
</evidence>
<dbReference type="FunFam" id="1.10.510.10:FF:000200">
    <property type="entry name" value="inactive tyrosine-protein kinase 7"/>
    <property type="match status" value="1"/>
</dbReference>
<dbReference type="InterPro" id="IPR050122">
    <property type="entry name" value="RTK"/>
</dbReference>
<dbReference type="PROSITE" id="PS00109">
    <property type="entry name" value="PROTEIN_KINASE_TYR"/>
    <property type="match status" value="1"/>
</dbReference>
<dbReference type="InterPro" id="IPR007110">
    <property type="entry name" value="Ig-like_dom"/>
</dbReference>
<keyword evidence="13" id="KW-0460">Magnesium</keyword>